<reference evidence="1 2" key="1">
    <citation type="submission" date="2020-07" db="EMBL/GenBank/DDBJ databases">
        <title>Transfer of Campylobacter canadensis to the novel genus Avispirillum gen. nov., that also includes two novel species recovered from migratory waterfowl: Avispirillum anseris sp. nov. and Avispirillum brantae sp. nov.</title>
        <authorList>
            <person name="Miller W.G."/>
            <person name="Chapman M.H."/>
            <person name="Yee E."/>
            <person name="Inglis G.D."/>
        </authorList>
    </citation>
    <scope>NUCLEOTIDE SEQUENCE [LARGE SCALE GENOMIC DNA]</scope>
    <source>
        <strain evidence="1 2">L283</strain>
    </source>
</reference>
<name>A0ABS7WRW2_9BACT</name>
<dbReference type="Gene3D" id="2.40.128.130">
    <property type="entry name" value="Autotransporter beta-domain"/>
    <property type="match status" value="1"/>
</dbReference>
<dbReference type="EMBL" id="JACGBB010000004">
    <property type="protein sequence ID" value="MBZ7987067.1"/>
    <property type="molecule type" value="Genomic_DNA"/>
</dbReference>
<dbReference type="RefSeq" id="WP_224325218.1">
    <property type="nucleotide sequence ID" value="NZ_JACGBB010000004.1"/>
</dbReference>
<accession>A0ABS7WRW2</accession>
<gene>
    <name evidence="1" type="ORF">AVCANL283_02895</name>
</gene>
<proteinExistence type="predicted"/>
<evidence type="ECO:0000313" key="1">
    <source>
        <dbReference type="EMBL" id="MBZ7987067.1"/>
    </source>
</evidence>
<sequence length="219" mass="24612">MKKLVFSLICVNAFASSFVGLDIYGSRVADDTLNLDDSFASRADLYVNKFYTNEESHFVYDVRFIHTEFDSDFDMYVKLQKINGRIKTNFNSFSALGGYGMLLGNDVSLSFLAGFGYASINSKAKYYNTIIDKSNDSNNSMLLKTGLAVRKQFENNFTMSGGVYLKYYFNNIIDEKLISEFDISLGYTFANNIYTGLKIAYINDIVKGGSAGLALSYKF</sequence>
<protein>
    <recommendedName>
        <fullName evidence="3">Outer membrane protein beta-barrel domain-containing protein</fullName>
    </recommendedName>
</protein>
<organism evidence="1 2">
    <name type="scientific">Campylobacter canadensis</name>
    <dbReference type="NCBI Taxonomy" id="449520"/>
    <lineage>
        <taxon>Bacteria</taxon>
        <taxon>Pseudomonadati</taxon>
        <taxon>Campylobacterota</taxon>
        <taxon>Epsilonproteobacteria</taxon>
        <taxon>Campylobacterales</taxon>
        <taxon>Campylobacteraceae</taxon>
        <taxon>Campylobacter</taxon>
    </lineage>
</organism>
<dbReference type="Proteomes" id="UP000786183">
    <property type="component" value="Unassembled WGS sequence"/>
</dbReference>
<evidence type="ECO:0008006" key="3">
    <source>
        <dbReference type="Google" id="ProtNLM"/>
    </source>
</evidence>
<keyword evidence="2" id="KW-1185">Reference proteome</keyword>
<evidence type="ECO:0000313" key="2">
    <source>
        <dbReference type="Proteomes" id="UP000786183"/>
    </source>
</evidence>
<dbReference type="InterPro" id="IPR036709">
    <property type="entry name" value="Autotransporte_beta_dom_sf"/>
</dbReference>
<comment type="caution">
    <text evidence="1">The sequence shown here is derived from an EMBL/GenBank/DDBJ whole genome shotgun (WGS) entry which is preliminary data.</text>
</comment>